<keyword evidence="6" id="KW-0325">Glycoprotein</keyword>
<dbReference type="GO" id="GO:0008045">
    <property type="term" value="P:motor neuron axon guidance"/>
    <property type="evidence" value="ECO:0007669"/>
    <property type="project" value="TreeGrafter"/>
</dbReference>
<evidence type="ECO:0000256" key="5">
    <source>
        <dbReference type="ARBA" id="ARBA00023157"/>
    </source>
</evidence>
<reference evidence="10" key="2">
    <citation type="submission" date="2025-09" db="UniProtKB">
        <authorList>
            <consortium name="Ensembl"/>
        </authorList>
    </citation>
    <scope>IDENTIFICATION</scope>
</reference>
<dbReference type="GO" id="GO:0009888">
    <property type="term" value="P:tissue development"/>
    <property type="evidence" value="ECO:0007669"/>
    <property type="project" value="TreeGrafter"/>
</dbReference>
<feature type="disulfide bond" evidence="8">
    <location>
        <begin position="87"/>
        <end position="104"/>
    </location>
</feature>
<sequence>MLNLSFFLDIPPNNQTLKHILSNTGACDCNGHSNKCRFSMEVFLQSGRKSGGVCQKCRHNTAGRHCQYCQNGYARDHSKALSHPCQCHPVGAVGRWCNQTSGQCLCRDGVTGLRCNRCATGYKQGKSPLRPCIRKSGGR</sequence>
<dbReference type="Pfam" id="PF00053">
    <property type="entry name" value="EGF_laminin"/>
    <property type="match status" value="1"/>
</dbReference>
<protein>
    <recommendedName>
        <fullName evidence="9">Laminin EGF-like domain-containing protein</fullName>
    </recommendedName>
</protein>
<evidence type="ECO:0000256" key="7">
    <source>
        <dbReference type="ARBA" id="ARBA00023292"/>
    </source>
</evidence>
<evidence type="ECO:0000256" key="3">
    <source>
        <dbReference type="ARBA" id="ARBA00022729"/>
    </source>
</evidence>
<evidence type="ECO:0000313" key="10">
    <source>
        <dbReference type="Ensembl" id="ENSOSIP00000023331.1"/>
    </source>
</evidence>
<dbReference type="PROSITE" id="PS01248">
    <property type="entry name" value="EGF_LAM_1"/>
    <property type="match status" value="1"/>
</dbReference>
<accession>A0A8C7Y5J0</accession>
<dbReference type="GO" id="GO:0005604">
    <property type="term" value="C:basement membrane"/>
    <property type="evidence" value="ECO:0007669"/>
    <property type="project" value="TreeGrafter"/>
</dbReference>
<dbReference type="Gene3D" id="2.10.25.10">
    <property type="entry name" value="Laminin"/>
    <property type="match status" value="2"/>
</dbReference>
<dbReference type="CDD" id="cd00055">
    <property type="entry name" value="EGF_Lam"/>
    <property type="match status" value="1"/>
</dbReference>
<dbReference type="PANTHER" id="PTHR10574">
    <property type="entry name" value="NETRIN/LAMININ-RELATED"/>
    <property type="match status" value="1"/>
</dbReference>
<dbReference type="Pfam" id="PF24973">
    <property type="entry name" value="EGF_LMN_ATRN"/>
    <property type="match status" value="1"/>
</dbReference>
<evidence type="ECO:0000313" key="11">
    <source>
        <dbReference type="Proteomes" id="UP000694383"/>
    </source>
</evidence>
<name>A0A8C7Y5J0_9TELE</name>
<proteinExistence type="predicted"/>
<evidence type="ECO:0000256" key="4">
    <source>
        <dbReference type="ARBA" id="ARBA00022737"/>
    </source>
</evidence>
<dbReference type="PROSITE" id="PS50027">
    <property type="entry name" value="EGF_LAM_2"/>
    <property type="match status" value="1"/>
</dbReference>
<keyword evidence="7 8" id="KW-0424">Laminin EGF-like domain</keyword>
<dbReference type="InterPro" id="IPR050440">
    <property type="entry name" value="Laminin/Netrin_ECM"/>
</dbReference>
<keyword evidence="5 8" id="KW-1015">Disulfide bond</keyword>
<dbReference type="GO" id="GO:0005576">
    <property type="term" value="C:extracellular region"/>
    <property type="evidence" value="ECO:0007669"/>
    <property type="project" value="UniProtKB-SubCell"/>
</dbReference>
<keyword evidence="11" id="KW-1185">Reference proteome</keyword>
<evidence type="ECO:0000256" key="6">
    <source>
        <dbReference type="ARBA" id="ARBA00023180"/>
    </source>
</evidence>
<evidence type="ECO:0000256" key="1">
    <source>
        <dbReference type="ARBA" id="ARBA00004613"/>
    </source>
</evidence>
<dbReference type="AlphaFoldDB" id="A0A8C7Y5J0"/>
<dbReference type="InterPro" id="IPR002049">
    <property type="entry name" value="LE_dom"/>
</dbReference>
<dbReference type="GeneTree" id="ENSGT00940000166316"/>
<dbReference type="GO" id="GO:0009887">
    <property type="term" value="P:animal organ morphogenesis"/>
    <property type="evidence" value="ECO:0007669"/>
    <property type="project" value="TreeGrafter"/>
</dbReference>
<comment type="subcellular location">
    <subcellularLocation>
        <location evidence="1">Secreted</location>
    </subcellularLocation>
</comment>
<dbReference type="PANTHER" id="PTHR10574:SF383">
    <property type="entry name" value="NETRIN 5"/>
    <property type="match status" value="1"/>
</dbReference>
<dbReference type="SMART" id="SM00180">
    <property type="entry name" value="EGF_Lam"/>
    <property type="match status" value="2"/>
</dbReference>
<dbReference type="Ensembl" id="ENSOSIT00000024634.1">
    <property type="protein sequence ID" value="ENSOSIP00000023331.1"/>
    <property type="gene ID" value="ENSOSIG00000012262.1"/>
</dbReference>
<feature type="domain" description="Laminin EGF-like" evidence="9">
    <location>
        <begin position="85"/>
        <end position="134"/>
    </location>
</feature>
<evidence type="ECO:0000256" key="8">
    <source>
        <dbReference type="PROSITE-ProRule" id="PRU00460"/>
    </source>
</evidence>
<evidence type="ECO:0000256" key="2">
    <source>
        <dbReference type="ARBA" id="ARBA00022525"/>
    </source>
</evidence>
<reference evidence="10" key="1">
    <citation type="submission" date="2025-08" db="UniProtKB">
        <authorList>
            <consortium name="Ensembl"/>
        </authorList>
    </citation>
    <scope>IDENTIFICATION</scope>
</reference>
<feature type="disulfide bond" evidence="8">
    <location>
        <begin position="85"/>
        <end position="97"/>
    </location>
</feature>
<keyword evidence="2" id="KW-0964">Secreted</keyword>
<feature type="disulfide bond" evidence="8">
    <location>
        <begin position="106"/>
        <end position="115"/>
    </location>
</feature>
<organism evidence="10 11">
    <name type="scientific">Oryzias sinensis</name>
    <name type="common">Chinese medaka</name>
    <dbReference type="NCBI Taxonomy" id="183150"/>
    <lineage>
        <taxon>Eukaryota</taxon>
        <taxon>Metazoa</taxon>
        <taxon>Chordata</taxon>
        <taxon>Craniata</taxon>
        <taxon>Vertebrata</taxon>
        <taxon>Euteleostomi</taxon>
        <taxon>Actinopterygii</taxon>
        <taxon>Neopterygii</taxon>
        <taxon>Teleostei</taxon>
        <taxon>Neoteleostei</taxon>
        <taxon>Acanthomorphata</taxon>
        <taxon>Ovalentaria</taxon>
        <taxon>Atherinomorphae</taxon>
        <taxon>Beloniformes</taxon>
        <taxon>Adrianichthyidae</taxon>
        <taxon>Oryziinae</taxon>
        <taxon>Oryzias</taxon>
    </lineage>
</organism>
<dbReference type="FunFam" id="2.10.25.10:FF:000048">
    <property type="entry name" value="Netrin 3"/>
    <property type="match status" value="1"/>
</dbReference>
<dbReference type="Proteomes" id="UP000694383">
    <property type="component" value="Unplaced"/>
</dbReference>
<keyword evidence="3" id="KW-0732">Signal</keyword>
<dbReference type="SUPFAM" id="SSF57196">
    <property type="entry name" value="EGF/Laminin"/>
    <property type="match status" value="2"/>
</dbReference>
<feature type="disulfide bond" evidence="8">
    <location>
        <begin position="118"/>
        <end position="132"/>
    </location>
</feature>
<evidence type="ECO:0000259" key="9">
    <source>
        <dbReference type="PROSITE" id="PS50027"/>
    </source>
</evidence>
<keyword evidence="4" id="KW-0677">Repeat</keyword>
<dbReference type="GO" id="GO:0016358">
    <property type="term" value="P:dendrite development"/>
    <property type="evidence" value="ECO:0007669"/>
    <property type="project" value="TreeGrafter"/>
</dbReference>
<dbReference type="InterPro" id="IPR056863">
    <property type="entry name" value="LMN_ATRN_NET-like_EGF"/>
</dbReference>